<dbReference type="SUPFAM" id="SSF109604">
    <property type="entry name" value="HD-domain/PDEase-like"/>
    <property type="match status" value="2"/>
</dbReference>
<dbReference type="InterPro" id="IPR006674">
    <property type="entry name" value="HD_domain"/>
</dbReference>
<comment type="caution">
    <text evidence="2">The sequence shown here is derived from an EMBL/GenBank/DDBJ whole genome shotgun (WGS) entry which is preliminary data.</text>
</comment>
<keyword evidence="3" id="KW-1185">Reference proteome</keyword>
<evidence type="ECO:0000313" key="2">
    <source>
        <dbReference type="EMBL" id="MDQ0202557.1"/>
    </source>
</evidence>
<dbReference type="PROSITE" id="PS51832">
    <property type="entry name" value="HD_GYP"/>
    <property type="match status" value="1"/>
</dbReference>
<evidence type="ECO:0000259" key="1">
    <source>
        <dbReference type="PROSITE" id="PS51832"/>
    </source>
</evidence>
<dbReference type="Pfam" id="PF13487">
    <property type="entry name" value="HD_5"/>
    <property type="match status" value="1"/>
</dbReference>
<dbReference type="EMBL" id="JAUSUE010000001">
    <property type="protein sequence ID" value="MDQ0202557.1"/>
    <property type="molecule type" value="Genomic_DNA"/>
</dbReference>
<accession>A0ABT9Y5T6</accession>
<dbReference type="SMART" id="SM00471">
    <property type="entry name" value="HDc"/>
    <property type="match status" value="2"/>
</dbReference>
<protein>
    <submittedName>
        <fullName evidence="2">Nucleotidyltransferase with HDIG domain</fullName>
    </submittedName>
</protein>
<dbReference type="PANTHER" id="PTHR43155:SF1">
    <property type="entry name" value="3'3'-CGAMP-SPECIFIC PHOSPHODIESTERASE 1"/>
    <property type="match status" value="1"/>
</dbReference>
<evidence type="ECO:0000313" key="3">
    <source>
        <dbReference type="Proteomes" id="UP001239167"/>
    </source>
</evidence>
<dbReference type="InterPro" id="IPR006675">
    <property type="entry name" value="HDIG_dom"/>
</dbReference>
<dbReference type="Gene3D" id="1.10.3210.10">
    <property type="entry name" value="Hypothetical protein af1432"/>
    <property type="match status" value="2"/>
</dbReference>
<dbReference type="RefSeq" id="WP_196603753.1">
    <property type="nucleotide sequence ID" value="NZ_CP116940.1"/>
</dbReference>
<dbReference type="InterPro" id="IPR003607">
    <property type="entry name" value="HD/PDEase_dom"/>
</dbReference>
<dbReference type="InterPro" id="IPR037522">
    <property type="entry name" value="HD_GYP_dom"/>
</dbReference>
<dbReference type="Pfam" id="PF01966">
    <property type="entry name" value="HD"/>
    <property type="match status" value="1"/>
</dbReference>
<name>A0ABT9Y5T6_9FIRM</name>
<reference evidence="2 3" key="1">
    <citation type="submission" date="2023-07" db="EMBL/GenBank/DDBJ databases">
        <title>Genomic Encyclopedia of Type Strains, Phase IV (KMG-IV): sequencing the most valuable type-strain genomes for metagenomic binning, comparative biology and taxonomic classification.</title>
        <authorList>
            <person name="Goeker M."/>
        </authorList>
    </citation>
    <scope>NUCLEOTIDE SEQUENCE [LARGE SCALE GENOMIC DNA]</scope>
    <source>
        <strain evidence="2 3">DSM 16980</strain>
    </source>
</reference>
<feature type="domain" description="HD-GYP" evidence="1">
    <location>
        <begin position="216"/>
        <end position="412"/>
    </location>
</feature>
<dbReference type="NCBIfam" id="TIGR00277">
    <property type="entry name" value="HDIG"/>
    <property type="match status" value="1"/>
</dbReference>
<organism evidence="2 3">
    <name type="scientific">Pectinatus haikarae</name>
    <dbReference type="NCBI Taxonomy" id="349096"/>
    <lineage>
        <taxon>Bacteria</taxon>
        <taxon>Bacillati</taxon>
        <taxon>Bacillota</taxon>
        <taxon>Negativicutes</taxon>
        <taxon>Selenomonadales</taxon>
        <taxon>Selenomonadaceae</taxon>
        <taxon>Pectinatus</taxon>
    </lineage>
</organism>
<sequence>MKIYHGNSLNLMRALSMALELLSVNLSFHHWRVAIIAMAIAEEMKLPYKMSATLLQASLLHDIGAAPNWNTRVKLRSGKNYEEKKIGQRYALHAYDGYACLKNSHYFGELAGIILHHHENWQDTIGKTDVPLQSRILRLADYVEVHIDPKKHILLQVRDITECIKKGNGILFSPEVVQCFLSVSRTENFWLNITDRAYADFFFKKNEAYGMANTYTENDVIDIAETFAAIIDQTSEFTYNHSCSVAKIAVFLAAKKGFSDNELKDMMVAGLLHDIGKLSIPNEVLEKPGKLSDAEFALIHQHTYYTYWILRQIDGFEQIAEWAAYHHECLDGSGYPFHLQAEALTLGSRIMAVADIFVALREDRPYRPGLPQGEILCIIKKMAENFKLDKNLVELLADNYKTATFLVSGSETGIDLRKENII</sequence>
<dbReference type="CDD" id="cd00077">
    <property type="entry name" value="HDc"/>
    <property type="match status" value="2"/>
</dbReference>
<proteinExistence type="predicted"/>
<gene>
    <name evidence="2" type="ORF">J2S01_000242</name>
</gene>
<dbReference type="Proteomes" id="UP001239167">
    <property type="component" value="Unassembled WGS sequence"/>
</dbReference>
<dbReference type="PANTHER" id="PTHR43155">
    <property type="entry name" value="CYCLIC DI-GMP PHOSPHODIESTERASE PA4108-RELATED"/>
    <property type="match status" value="1"/>
</dbReference>